<dbReference type="InterPro" id="IPR002678">
    <property type="entry name" value="DUF34/NIF3"/>
</dbReference>
<comment type="similarity">
    <text evidence="1 5">Belongs to the GTP cyclohydrolase I type 2/NIF3 family.</text>
</comment>
<reference evidence="7 8" key="1">
    <citation type="submission" date="2018-11" db="EMBL/GenBank/DDBJ databases">
        <title>Gordonia insulae sp. nov., isolated from an island soil.</title>
        <authorList>
            <person name="Kim Y.S."/>
            <person name="Kim S.B."/>
        </authorList>
    </citation>
    <scope>NUCLEOTIDE SEQUENCE [LARGE SCALE GENOMIC DNA]</scope>
    <source>
        <strain evidence="7 8">MMS17-SY073</strain>
    </source>
</reference>
<dbReference type="Pfam" id="PF01784">
    <property type="entry name" value="DUF34_NIF3"/>
    <property type="match status" value="1"/>
</dbReference>
<dbReference type="InterPro" id="IPR036069">
    <property type="entry name" value="DUF34/NIF3_sf"/>
</dbReference>
<dbReference type="OrthoDB" id="9795763at2"/>
<keyword evidence="4 5" id="KW-0479">Metal-binding</keyword>
<dbReference type="PANTHER" id="PTHR13799">
    <property type="entry name" value="NGG1 INTERACTING FACTOR 3"/>
    <property type="match status" value="1"/>
</dbReference>
<dbReference type="PANTHER" id="PTHR13799:SF14">
    <property type="entry name" value="GTP CYCLOHYDROLASE 1 TYPE 2 HOMOLOG"/>
    <property type="match status" value="1"/>
</dbReference>
<feature type="binding site" evidence="6">
    <location>
        <position position="120"/>
    </location>
    <ligand>
        <name>a divalent metal cation</name>
        <dbReference type="ChEBI" id="CHEBI:60240"/>
        <label>1</label>
    </ligand>
</feature>
<dbReference type="RefSeq" id="WP_124706628.1">
    <property type="nucleotide sequence ID" value="NZ_CP033972.1"/>
</dbReference>
<dbReference type="KEGG" id="gom:D7316_00184"/>
<accession>A0A3G8JG91</accession>
<evidence type="ECO:0000313" key="7">
    <source>
        <dbReference type="EMBL" id="AZG43615.1"/>
    </source>
</evidence>
<protein>
    <recommendedName>
        <fullName evidence="3 5">GTP cyclohydrolase 1 type 2 homolog</fullName>
    </recommendedName>
</protein>
<dbReference type="PIRSF" id="PIRSF037489">
    <property type="entry name" value="UCP037489_NIF3_YqfO"/>
    <property type="match status" value="1"/>
</dbReference>
<comment type="subunit">
    <text evidence="2">Homohexamer.</text>
</comment>
<evidence type="ECO:0000256" key="5">
    <source>
        <dbReference type="PIRNR" id="PIRNR037489"/>
    </source>
</evidence>
<dbReference type="GO" id="GO:0046872">
    <property type="term" value="F:metal ion binding"/>
    <property type="evidence" value="ECO:0007669"/>
    <property type="project" value="UniProtKB-UniRule"/>
</dbReference>
<dbReference type="FunFam" id="3.40.1390.30:FF:000001">
    <property type="entry name" value="GTP cyclohydrolase 1 type 2"/>
    <property type="match status" value="1"/>
</dbReference>
<evidence type="ECO:0000256" key="4">
    <source>
        <dbReference type="ARBA" id="ARBA00022723"/>
    </source>
</evidence>
<dbReference type="GO" id="GO:0016787">
    <property type="term" value="F:hydrolase activity"/>
    <property type="evidence" value="ECO:0007669"/>
    <property type="project" value="UniProtKB-KW"/>
</dbReference>
<dbReference type="Gene3D" id="3.40.1390.30">
    <property type="entry name" value="NIF3 (NGG1p interacting factor 3)-like"/>
    <property type="match status" value="1"/>
</dbReference>
<evidence type="ECO:0000256" key="6">
    <source>
        <dbReference type="PIRSR" id="PIRSR602678-1"/>
    </source>
</evidence>
<proteinExistence type="inferred from homology"/>
<dbReference type="GO" id="GO:0005737">
    <property type="term" value="C:cytoplasm"/>
    <property type="evidence" value="ECO:0007669"/>
    <property type="project" value="TreeGrafter"/>
</dbReference>
<feature type="binding site" evidence="6">
    <location>
        <position position="348"/>
    </location>
    <ligand>
        <name>a divalent metal cation</name>
        <dbReference type="ChEBI" id="CHEBI:60240"/>
        <label>1</label>
    </ligand>
</feature>
<feature type="binding site" evidence="6">
    <location>
        <position position="82"/>
    </location>
    <ligand>
        <name>a divalent metal cation</name>
        <dbReference type="ChEBI" id="CHEBI:60240"/>
        <label>1</label>
    </ligand>
</feature>
<evidence type="ECO:0000256" key="2">
    <source>
        <dbReference type="ARBA" id="ARBA00011643"/>
    </source>
</evidence>
<name>A0A3G8JG91_9ACTN</name>
<dbReference type="NCBIfam" id="TIGR00486">
    <property type="entry name" value="YbgI_SA1388"/>
    <property type="match status" value="1"/>
</dbReference>
<feature type="binding site" evidence="6">
    <location>
        <position position="352"/>
    </location>
    <ligand>
        <name>a divalent metal cation</name>
        <dbReference type="ChEBI" id="CHEBI:60240"/>
        <label>1</label>
    </ligand>
</feature>
<dbReference type="InterPro" id="IPR017221">
    <property type="entry name" value="DUF34/NIF3_bac"/>
</dbReference>
<keyword evidence="8" id="KW-1185">Reference proteome</keyword>
<dbReference type="EMBL" id="CP033972">
    <property type="protein sequence ID" value="AZG43615.1"/>
    <property type="molecule type" value="Genomic_DNA"/>
</dbReference>
<organism evidence="7 8">
    <name type="scientific">Gordonia insulae</name>
    <dbReference type="NCBI Taxonomy" id="2420509"/>
    <lineage>
        <taxon>Bacteria</taxon>
        <taxon>Bacillati</taxon>
        <taxon>Actinomycetota</taxon>
        <taxon>Actinomycetes</taxon>
        <taxon>Mycobacteriales</taxon>
        <taxon>Gordoniaceae</taxon>
        <taxon>Gordonia</taxon>
    </lineage>
</organism>
<dbReference type="AlphaFoldDB" id="A0A3G8JG91"/>
<dbReference type="SUPFAM" id="SSF102705">
    <property type="entry name" value="NIF3 (NGG1p interacting factor 3)-like"/>
    <property type="match status" value="1"/>
</dbReference>
<feature type="binding site" evidence="6">
    <location>
        <position position="81"/>
    </location>
    <ligand>
        <name>a divalent metal cation</name>
        <dbReference type="ChEBI" id="CHEBI:60240"/>
        <label>1</label>
    </ligand>
</feature>
<sequence>MSGPNTTGAGSGASGPNVAGAEVIAILDDAYPRRLAEPWDSVGPVCGDPLERVGSVLVCVDVTDDVVDAAVAMGAQMIVAHHPLLLRGVDSVAADTAKGRVVHRLIRSGVALFTAHTNADSARPGVSDALADVLDVVDTVPIDPRPRAPMDKWVVMVPEGNAEQVTEAMFAAGAGAIGEYRDCSWSVVGTGQFEAQAAADPAIGMIGERTRVDEDRVEMVAARGLRRAVLDALRGAHPYEEPAFDILELADVASDVGLGRIGRPARPVTVGEFADLVRDRLHSPSGVRMAGDPDAPVESVAVCGGAGDSLLDAVTAAGADVFVTGDLRHHPADESRRRGGPALVDAGHWATEFPWCGQVARVLVDALGIAVAVHRVPTDPFRLVGRP</sequence>
<dbReference type="Gene3D" id="3.30.70.120">
    <property type="match status" value="1"/>
</dbReference>
<dbReference type="InterPro" id="IPR015867">
    <property type="entry name" value="N-reg_PII/ATP_PRibTrfase_C"/>
</dbReference>
<evidence type="ECO:0000313" key="8">
    <source>
        <dbReference type="Proteomes" id="UP000271469"/>
    </source>
</evidence>
<evidence type="ECO:0000256" key="3">
    <source>
        <dbReference type="ARBA" id="ARBA00022112"/>
    </source>
</evidence>
<evidence type="ECO:0000256" key="1">
    <source>
        <dbReference type="ARBA" id="ARBA00006964"/>
    </source>
</evidence>
<gene>
    <name evidence="7" type="ORF">D7316_00184</name>
</gene>
<keyword evidence="7" id="KW-0378">Hydrolase</keyword>
<dbReference type="Proteomes" id="UP000271469">
    <property type="component" value="Chromosome"/>
</dbReference>